<dbReference type="Pfam" id="PF01613">
    <property type="entry name" value="Flavin_Reduct"/>
    <property type="match status" value="1"/>
</dbReference>
<dbReference type="KEGG" id="emi:Emin_0311"/>
<sequence>MNYAKNFEQAAKYYNTAGAFLTVRALGKTNTMTVSWGFIGYFWHKPYFIVGVRPQRFTKTIIDKADSFTISIPFGTMAKELAVCGTKSGADINKADVIEFIPAKKVNSPVVKGCDMYYECKLTHNQLLDGKVLPQELQPLYNNGDYHYFYFGEIVDCYEK</sequence>
<evidence type="ECO:0000313" key="4">
    <source>
        <dbReference type="Proteomes" id="UP000001029"/>
    </source>
</evidence>
<evidence type="ECO:0000256" key="1">
    <source>
        <dbReference type="ARBA" id="ARBA00038054"/>
    </source>
</evidence>
<accession>B2KBW7</accession>
<dbReference type="GO" id="GO:0010181">
    <property type="term" value="F:FMN binding"/>
    <property type="evidence" value="ECO:0007669"/>
    <property type="project" value="InterPro"/>
</dbReference>
<name>B2KBW7_ELUMP</name>
<dbReference type="EMBL" id="CP001055">
    <property type="protein sequence ID" value="ACC97871.1"/>
    <property type="molecule type" value="Genomic_DNA"/>
</dbReference>
<gene>
    <name evidence="3" type="ordered locus">Emin_0311</name>
</gene>
<reference evidence="3 4" key="1">
    <citation type="journal article" date="2009" name="Appl. Environ. Microbiol.">
        <title>Genomic analysis of 'Elusimicrobium minutum,' the first cultivated representative of the phylum 'Elusimicrobia' (formerly termite group 1).</title>
        <authorList>
            <person name="Herlemann D.P.R."/>
            <person name="Geissinger O."/>
            <person name="Ikeda-Ohtsubo W."/>
            <person name="Kunin V."/>
            <person name="Sun H."/>
            <person name="Lapidus A."/>
            <person name="Hugenholtz P."/>
            <person name="Brune A."/>
        </authorList>
    </citation>
    <scope>NUCLEOTIDE SEQUENCE [LARGE SCALE GENOMIC DNA]</scope>
    <source>
        <strain evidence="3 4">Pei191</strain>
    </source>
</reference>
<proteinExistence type="inferred from homology"/>
<keyword evidence="4" id="KW-1185">Reference proteome</keyword>
<dbReference type="GO" id="GO:0016646">
    <property type="term" value="F:oxidoreductase activity, acting on the CH-NH group of donors, NAD or NADP as acceptor"/>
    <property type="evidence" value="ECO:0007669"/>
    <property type="project" value="UniProtKB-ARBA"/>
</dbReference>
<dbReference type="HOGENOM" id="CLU_102849_0_0_0"/>
<dbReference type="Gene3D" id="2.30.110.10">
    <property type="entry name" value="Electron Transport, Fmn-binding Protein, Chain A"/>
    <property type="match status" value="1"/>
</dbReference>
<dbReference type="InterPro" id="IPR012349">
    <property type="entry name" value="Split_barrel_FMN-bd"/>
</dbReference>
<feature type="domain" description="Flavin reductase like" evidence="2">
    <location>
        <begin position="19"/>
        <end position="158"/>
    </location>
</feature>
<organism evidence="3 4">
    <name type="scientific">Elusimicrobium minutum (strain Pei191)</name>
    <dbReference type="NCBI Taxonomy" id="445932"/>
    <lineage>
        <taxon>Bacteria</taxon>
        <taxon>Pseudomonadati</taxon>
        <taxon>Elusimicrobiota</taxon>
        <taxon>Elusimicrobia</taxon>
        <taxon>Elusimicrobiales</taxon>
        <taxon>Elusimicrobiaceae</taxon>
        <taxon>Elusimicrobium</taxon>
    </lineage>
</organism>
<evidence type="ECO:0000259" key="2">
    <source>
        <dbReference type="Pfam" id="PF01613"/>
    </source>
</evidence>
<dbReference type="SUPFAM" id="SSF50475">
    <property type="entry name" value="FMN-binding split barrel"/>
    <property type="match status" value="1"/>
</dbReference>
<dbReference type="PANTHER" id="PTHR43567">
    <property type="entry name" value="FLAVOREDOXIN-RELATED-RELATED"/>
    <property type="match status" value="1"/>
</dbReference>
<dbReference type="AlphaFoldDB" id="B2KBW7"/>
<comment type="similarity">
    <text evidence="1">Belongs to the flavoredoxin family.</text>
</comment>
<dbReference type="RefSeq" id="WP_012414486.1">
    <property type="nucleotide sequence ID" value="NC_010644.1"/>
</dbReference>
<dbReference type="Proteomes" id="UP000001029">
    <property type="component" value="Chromosome"/>
</dbReference>
<dbReference type="OrthoDB" id="9791490at2"/>
<protein>
    <submittedName>
        <fullName evidence="3">Conserved domain</fullName>
    </submittedName>
</protein>
<evidence type="ECO:0000313" key="3">
    <source>
        <dbReference type="EMBL" id="ACC97871.1"/>
    </source>
</evidence>
<dbReference type="PANTHER" id="PTHR43567:SF5">
    <property type="entry name" value="HYPOTHETICAL CYTOSOLIC PROTEIN"/>
    <property type="match status" value="1"/>
</dbReference>
<dbReference type="InterPro" id="IPR052174">
    <property type="entry name" value="Flavoredoxin"/>
</dbReference>
<dbReference type="InterPro" id="IPR002563">
    <property type="entry name" value="Flavin_Rdtase-like_dom"/>
</dbReference>
<dbReference type="STRING" id="445932.Emin_0311"/>